<comment type="similarity">
    <text evidence="1">Belongs to the alkylbase DNA glycosidase AlkA family.</text>
</comment>
<organism evidence="6 7">
    <name type="scientific">Musa balbisiana</name>
    <name type="common">Banana</name>
    <dbReference type="NCBI Taxonomy" id="52838"/>
    <lineage>
        <taxon>Eukaryota</taxon>
        <taxon>Viridiplantae</taxon>
        <taxon>Streptophyta</taxon>
        <taxon>Embryophyta</taxon>
        <taxon>Tracheophyta</taxon>
        <taxon>Spermatophyta</taxon>
        <taxon>Magnoliopsida</taxon>
        <taxon>Liliopsida</taxon>
        <taxon>Zingiberales</taxon>
        <taxon>Musaceae</taxon>
        <taxon>Musa</taxon>
    </lineage>
</organism>
<feature type="region of interest" description="Disordered" evidence="4">
    <location>
        <begin position="1"/>
        <end position="36"/>
    </location>
</feature>
<sequence>MGEQTIHSNQSLSSSALSTTTTAAAPPATSNNLPADPAAVSTTIITAATTATTIISLRPRKIRKVSSSFSSSVLAEDAFKKNPSSDGRLAVRVIPRPLSADGEIVVALRHLRAADPHLGRVMDAHELPAFQYLHPPFHALARSILYQQLAFKAAASVYSRFLSLCGGEAGVVPEAVLALTPHQLRQIGVSGRKASYLHDLARKYHTGILSDAAIVAMDDKSLFTMLTMVKGIGAWSVHMFMIFSLHRPDVLPVGDLGVRKGVQMLYGLEEVPRPSQMDQLCEQWRPYRSVGSWYMWRLVEAKGTSTMASSSTEGGGLDITTMGEGIVQQQQLVDPIQMLPSLG</sequence>
<dbReference type="Pfam" id="PF00730">
    <property type="entry name" value="HhH-GPD"/>
    <property type="match status" value="1"/>
</dbReference>
<reference evidence="6 7" key="1">
    <citation type="journal article" date="2019" name="Nat. Plants">
        <title>Genome sequencing of Musa balbisiana reveals subgenome evolution and function divergence in polyploid bananas.</title>
        <authorList>
            <person name="Yao X."/>
        </authorList>
    </citation>
    <scope>NUCLEOTIDE SEQUENCE [LARGE SCALE GENOMIC DNA]</scope>
    <source>
        <strain evidence="7">cv. DH-PKW</strain>
        <tissue evidence="6">Leaves</tissue>
    </source>
</reference>
<feature type="compositionally biased region" description="Low complexity" evidence="4">
    <location>
        <begin position="11"/>
        <end position="35"/>
    </location>
</feature>
<dbReference type="GO" id="GO:0032993">
    <property type="term" value="C:protein-DNA complex"/>
    <property type="evidence" value="ECO:0007669"/>
    <property type="project" value="TreeGrafter"/>
</dbReference>
<dbReference type="GO" id="GO:0032131">
    <property type="term" value="F:alkylated DNA binding"/>
    <property type="evidence" value="ECO:0007669"/>
    <property type="project" value="TreeGrafter"/>
</dbReference>
<dbReference type="Gene3D" id="1.10.340.30">
    <property type="entry name" value="Hypothetical protein, domain 2"/>
    <property type="match status" value="1"/>
</dbReference>
<dbReference type="AlphaFoldDB" id="A0A4S8IQT0"/>
<dbReference type="FunFam" id="1.10.1670.40:FF:000001">
    <property type="entry name" value="Probable DNA-3-methyladenine glycosylase 2"/>
    <property type="match status" value="1"/>
</dbReference>
<dbReference type="Proteomes" id="UP000317650">
    <property type="component" value="Chromosome 6"/>
</dbReference>
<dbReference type="GO" id="GO:0006307">
    <property type="term" value="P:DNA alkylation repair"/>
    <property type="evidence" value="ECO:0007669"/>
    <property type="project" value="TreeGrafter"/>
</dbReference>
<accession>A0A4S8IQT0</accession>
<dbReference type="CDD" id="cd00056">
    <property type="entry name" value="ENDO3c"/>
    <property type="match status" value="1"/>
</dbReference>
<keyword evidence="7" id="KW-1185">Reference proteome</keyword>
<dbReference type="GO" id="GO:0006285">
    <property type="term" value="P:base-excision repair, AP site formation"/>
    <property type="evidence" value="ECO:0007669"/>
    <property type="project" value="TreeGrafter"/>
</dbReference>
<proteinExistence type="inferred from homology"/>
<evidence type="ECO:0000256" key="1">
    <source>
        <dbReference type="ARBA" id="ARBA00010817"/>
    </source>
</evidence>
<dbReference type="PANTHER" id="PTHR43003">
    <property type="entry name" value="DNA-3-METHYLADENINE GLYCOSYLASE"/>
    <property type="match status" value="1"/>
</dbReference>
<evidence type="ECO:0000256" key="3">
    <source>
        <dbReference type="ARBA" id="ARBA00023204"/>
    </source>
</evidence>
<feature type="domain" description="HhH-GPD" evidence="5">
    <location>
        <begin position="145"/>
        <end position="300"/>
    </location>
</feature>
<evidence type="ECO:0000256" key="2">
    <source>
        <dbReference type="ARBA" id="ARBA00022763"/>
    </source>
</evidence>
<evidence type="ECO:0000256" key="4">
    <source>
        <dbReference type="SAM" id="MobiDB-lite"/>
    </source>
</evidence>
<dbReference type="SUPFAM" id="SSF48150">
    <property type="entry name" value="DNA-glycosylase"/>
    <property type="match status" value="1"/>
</dbReference>
<name>A0A4S8IQT0_MUSBA</name>
<dbReference type="Gene3D" id="1.10.1670.40">
    <property type="match status" value="1"/>
</dbReference>
<keyword evidence="3" id="KW-0234">DNA repair</keyword>
<dbReference type="SMART" id="SM00478">
    <property type="entry name" value="ENDO3c"/>
    <property type="match status" value="1"/>
</dbReference>
<keyword evidence="2" id="KW-0227">DNA damage</keyword>
<dbReference type="STRING" id="52838.A0A4S8IQT0"/>
<dbReference type="InterPro" id="IPR051912">
    <property type="entry name" value="Alkylbase_DNA_Glycosylase/TA"/>
</dbReference>
<dbReference type="InterPro" id="IPR011257">
    <property type="entry name" value="DNA_glycosylase"/>
</dbReference>
<dbReference type="GO" id="GO:0005634">
    <property type="term" value="C:nucleus"/>
    <property type="evidence" value="ECO:0007669"/>
    <property type="project" value="TreeGrafter"/>
</dbReference>
<gene>
    <name evidence="6" type="ORF">C4D60_Mb06t23280</name>
</gene>
<evidence type="ECO:0000313" key="6">
    <source>
        <dbReference type="EMBL" id="THU50719.1"/>
    </source>
</evidence>
<dbReference type="GO" id="GO:0043916">
    <property type="term" value="F:DNA-7-methylguanine glycosylase activity"/>
    <property type="evidence" value="ECO:0007669"/>
    <property type="project" value="TreeGrafter"/>
</dbReference>
<protein>
    <recommendedName>
        <fullName evidence="5">HhH-GPD domain-containing protein</fullName>
    </recommendedName>
</protein>
<dbReference type="InterPro" id="IPR003265">
    <property type="entry name" value="HhH-GPD_domain"/>
</dbReference>
<dbReference type="EMBL" id="PYDT01000009">
    <property type="protein sequence ID" value="THU50719.1"/>
    <property type="molecule type" value="Genomic_DNA"/>
</dbReference>
<feature type="compositionally biased region" description="Polar residues" evidence="4">
    <location>
        <begin position="1"/>
        <end position="10"/>
    </location>
</feature>
<dbReference type="FunFam" id="1.10.340.30:FF:000004">
    <property type="entry name" value="DNA-3-methyladenine glycosylase II"/>
    <property type="match status" value="1"/>
</dbReference>
<evidence type="ECO:0000313" key="7">
    <source>
        <dbReference type="Proteomes" id="UP000317650"/>
    </source>
</evidence>
<dbReference type="GO" id="GO:0008725">
    <property type="term" value="F:DNA-3-methyladenine glycosylase activity"/>
    <property type="evidence" value="ECO:0007669"/>
    <property type="project" value="TreeGrafter"/>
</dbReference>
<evidence type="ECO:0000259" key="5">
    <source>
        <dbReference type="SMART" id="SM00478"/>
    </source>
</evidence>
<dbReference type="PANTHER" id="PTHR43003:SF5">
    <property type="entry name" value="DNA-3-METHYLADENINE GLYCOSYLASE"/>
    <property type="match status" value="1"/>
</dbReference>
<comment type="caution">
    <text evidence="6">The sequence shown here is derived from an EMBL/GenBank/DDBJ whole genome shotgun (WGS) entry which is preliminary data.</text>
</comment>